<dbReference type="GO" id="GO:0051959">
    <property type="term" value="F:dynein light intermediate chain binding"/>
    <property type="evidence" value="ECO:0007669"/>
    <property type="project" value="InterPro"/>
</dbReference>
<dbReference type="Ensembl" id="ENSSDAT00000026177.1">
    <property type="protein sequence ID" value="ENSSDAP00000022897.1"/>
    <property type="gene ID" value="ENSSDAG00000020823.1"/>
</dbReference>
<organism evidence="2 3">
    <name type="scientific">Spermophilus dauricus</name>
    <name type="common">Daurian ground squirrel</name>
    <dbReference type="NCBI Taxonomy" id="99837"/>
    <lineage>
        <taxon>Eukaryota</taxon>
        <taxon>Metazoa</taxon>
        <taxon>Chordata</taxon>
        <taxon>Craniata</taxon>
        <taxon>Vertebrata</taxon>
        <taxon>Euteleostomi</taxon>
        <taxon>Mammalia</taxon>
        <taxon>Eutheria</taxon>
        <taxon>Euarchontoglires</taxon>
        <taxon>Glires</taxon>
        <taxon>Rodentia</taxon>
        <taxon>Sciuromorpha</taxon>
        <taxon>Sciuridae</taxon>
        <taxon>Xerinae</taxon>
        <taxon>Marmotini</taxon>
        <taxon>Spermophilus</taxon>
    </lineage>
</organism>
<evidence type="ECO:0000313" key="3">
    <source>
        <dbReference type="Proteomes" id="UP000694422"/>
    </source>
</evidence>
<name>A0A8C9UUA4_SPEDA</name>
<dbReference type="AlphaFoldDB" id="A0A8C9UUA4"/>
<evidence type="ECO:0000313" key="2">
    <source>
        <dbReference type="Ensembl" id="ENSSDAP00000022897.1"/>
    </source>
</evidence>
<dbReference type="GO" id="GO:0007018">
    <property type="term" value="P:microtubule-based movement"/>
    <property type="evidence" value="ECO:0007669"/>
    <property type="project" value="InterPro"/>
</dbReference>
<accession>A0A8C9UUA4</accession>
<dbReference type="Proteomes" id="UP000694422">
    <property type="component" value="Unplaced"/>
</dbReference>
<reference evidence="2" key="1">
    <citation type="submission" date="2025-08" db="UniProtKB">
        <authorList>
            <consortium name="Ensembl"/>
        </authorList>
    </citation>
    <scope>IDENTIFICATION</scope>
</reference>
<feature type="coiled-coil region" evidence="1">
    <location>
        <begin position="127"/>
        <end position="154"/>
    </location>
</feature>
<reference evidence="2" key="2">
    <citation type="submission" date="2025-09" db="UniProtKB">
        <authorList>
            <consortium name="Ensembl"/>
        </authorList>
    </citation>
    <scope>IDENTIFICATION</scope>
</reference>
<keyword evidence="1" id="KW-0175">Coiled coil</keyword>
<evidence type="ECO:0000256" key="1">
    <source>
        <dbReference type="SAM" id="Coils"/>
    </source>
</evidence>
<protein>
    <submittedName>
        <fullName evidence="2">Uncharacterized protein</fullName>
    </submittedName>
</protein>
<proteinExistence type="predicted"/>
<dbReference type="GO" id="GO:0045505">
    <property type="term" value="F:dynein intermediate chain binding"/>
    <property type="evidence" value="ECO:0007669"/>
    <property type="project" value="InterPro"/>
</dbReference>
<dbReference type="InterPro" id="IPR026983">
    <property type="entry name" value="DHC"/>
</dbReference>
<dbReference type="PANTHER" id="PTHR45703">
    <property type="entry name" value="DYNEIN HEAVY CHAIN"/>
    <property type="match status" value="1"/>
</dbReference>
<keyword evidence="3" id="KW-1185">Reference proteome</keyword>
<dbReference type="PANTHER" id="PTHR45703:SF36">
    <property type="entry name" value="DYNEIN HEAVY CHAIN, CYTOPLASMIC"/>
    <property type="match status" value="1"/>
</dbReference>
<dbReference type="GO" id="GO:0030286">
    <property type="term" value="C:dynein complex"/>
    <property type="evidence" value="ECO:0007669"/>
    <property type="project" value="InterPro"/>
</dbReference>
<sequence>MLWEVQDFCREHHWITDIYKFLKSWGPQKLEDMRGCPIKNYVQLVSSLNDWQTRVSNMPIELLTRGKLLLLSCHNMKTELESKLDSTRKDILAQVQNESRIRSQKLMTELTDFVRVFQIINSDIHAIARCCQKLNEANEQYIQLEERMEYIQSLLELIRNHFSFYSAENEKLDISLLDMWEAFQFERSQASEILLSKQHTIVPKLQQLMAAALAQLEGLLQKALSGPFMDPEQEQRSIENQLIALEHQYQDTVSRLNELHHAYVTFTGTEDHHHFYSFDQSLLR</sequence>